<proteinExistence type="predicted"/>
<dbReference type="AlphaFoldDB" id="A0A9P1JZF0"/>
<keyword evidence="1" id="KW-0614">Plasmid</keyword>
<sequence>MIDGYLNPGDRIVIRLGDRRQGGPGTRVQTFVEAGGSASVSSSIRWAARNTRRCRATA</sequence>
<protein>
    <submittedName>
        <fullName evidence="1">Uncharacterized protein</fullName>
    </submittedName>
</protein>
<dbReference type="KEGG" id="abs:AZOBR_p330123"/>
<geneLocation type="plasmid" evidence="1 2">
    <name>AZOBR_p3</name>
</geneLocation>
<accession>A0A9P1JZF0</accession>
<evidence type="ECO:0000313" key="1">
    <source>
        <dbReference type="EMBL" id="CCD02722.1"/>
    </source>
</evidence>
<organism evidence="1 2">
    <name type="scientific">Azospirillum baldaniorum</name>
    <dbReference type="NCBI Taxonomy" id="1064539"/>
    <lineage>
        <taxon>Bacteria</taxon>
        <taxon>Pseudomonadati</taxon>
        <taxon>Pseudomonadota</taxon>
        <taxon>Alphaproteobacteria</taxon>
        <taxon>Rhodospirillales</taxon>
        <taxon>Azospirillaceae</taxon>
        <taxon>Azospirillum</taxon>
    </lineage>
</organism>
<dbReference type="Proteomes" id="UP000007319">
    <property type="component" value="Plasmid AZOBR_p3"/>
</dbReference>
<keyword evidence="2" id="KW-1185">Reference proteome</keyword>
<evidence type="ECO:0000313" key="2">
    <source>
        <dbReference type="Proteomes" id="UP000007319"/>
    </source>
</evidence>
<name>A0A9P1JZF0_9PROT</name>
<gene>
    <name evidence="1" type="ORF">AZOBR_p330123</name>
</gene>
<reference evidence="1 2" key="1">
    <citation type="journal article" date="2011" name="PLoS Genet.">
        <title>Azospirillum genomes reveal transition of bacteria from aquatic to terrestrial environments.</title>
        <authorList>
            <person name="Wisniewski-Dye F."/>
            <person name="Borziak K."/>
            <person name="Khalsa-Moyers G."/>
            <person name="Alexandre G."/>
            <person name="Sukharnikov L.O."/>
            <person name="Wuichet K."/>
            <person name="Hurst G.B."/>
            <person name="McDonald W.H."/>
            <person name="Robertson J.S."/>
            <person name="Barbe V."/>
            <person name="Calteau A."/>
            <person name="Rouy Z."/>
            <person name="Mangenot S."/>
            <person name="Prigent-Combaret C."/>
            <person name="Normand P."/>
            <person name="Boyer M."/>
            <person name="Siguier P."/>
            <person name="Dessaux Y."/>
            <person name="Elmerich C."/>
            <person name="Condemine G."/>
            <person name="Krishnen G."/>
            <person name="Kennedy I."/>
            <person name="Paterson A.H."/>
            <person name="Gonzalez V."/>
            <person name="Mavingui P."/>
            <person name="Zhulin I.B."/>
        </authorList>
    </citation>
    <scope>NUCLEOTIDE SEQUENCE [LARGE SCALE GENOMIC DNA]</scope>
    <source>
        <strain evidence="1 2">Sp245</strain>
    </source>
</reference>
<dbReference type="EMBL" id="HE577330">
    <property type="protein sequence ID" value="CCD02722.1"/>
    <property type="molecule type" value="Genomic_DNA"/>
</dbReference>